<name>A0AAV4UGV5_CAEEX</name>
<organism evidence="1 2">
    <name type="scientific">Caerostris extrusa</name>
    <name type="common">Bark spider</name>
    <name type="synonym">Caerostris bankana</name>
    <dbReference type="NCBI Taxonomy" id="172846"/>
    <lineage>
        <taxon>Eukaryota</taxon>
        <taxon>Metazoa</taxon>
        <taxon>Ecdysozoa</taxon>
        <taxon>Arthropoda</taxon>
        <taxon>Chelicerata</taxon>
        <taxon>Arachnida</taxon>
        <taxon>Araneae</taxon>
        <taxon>Araneomorphae</taxon>
        <taxon>Entelegynae</taxon>
        <taxon>Araneoidea</taxon>
        <taxon>Araneidae</taxon>
        <taxon>Caerostris</taxon>
    </lineage>
</organism>
<protein>
    <recommendedName>
        <fullName evidence="3">RNase H type-1 domain-containing protein</fullName>
    </recommendedName>
</protein>
<dbReference type="Proteomes" id="UP001054945">
    <property type="component" value="Unassembled WGS sequence"/>
</dbReference>
<reference evidence="1 2" key="1">
    <citation type="submission" date="2021-06" db="EMBL/GenBank/DDBJ databases">
        <title>Caerostris extrusa draft genome.</title>
        <authorList>
            <person name="Kono N."/>
            <person name="Arakawa K."/>
        </authorList>
    </citation>
    <scope>NUCLEOTIDE SEQUENCE [LARGE SCALE GENOMIC DNA]</scope>
</reference>
<gene>
    <name evidence="1" type="ORF">CEXT_142091</name>
</gene>
<dbReference type="EMBL" id="BPLR01012843">
    <property type="protein sequence ID" value="GIY56982.1"/>
    <property type="molecule type" value="Genomic_DNA"/>
</dbReference>
<evidence type="ECO:0008006" key="3">
    <source>
        <dbReference type="Google" id="ProtNLM"/>
    </source>
</evidence>
<dbReference type="AlphaFoldDB" id="A0AAV4UGV5"/>
<dbReference type="Gene3D" id="3.30.420.10">
    <property type="entry name" value="Ribonuclease H-like superfamily/Ribonuclease H"/>
    <property type="match status" value="1"/>
</dbReference>
<dbReference type="GO" id="GO:0003676">
    <property type="term" value="F:nucleic acid binding"/>
    <property type="evidence" value="ECO:0007669"/>
    <property type="project" value="InterPro"/>
</dbReference>
<keyword evidence="2" id="KW-1185">Reference proteome</keyword>
<proteinExistence type="predicted"/>
<comment type="caution">
    <text evidence="1">The sequence shown here is derived from an EMBL/GenBank/DDBJ whole genome shotgun (WGS) entry which is preliminary data.</text>
</comment>
<evidence type="ECO:0000313" key="1">
    <source>
        <dbReference type="EMBL" id="GIY56982.1"/>
    </source>
</evidence>
<accession>A0AAV4UGV5</accession>
<sequence length="162" mass="18339">MKESKSDAIKAALLAYTLEKIHTLYPTDDWFNIYTEGSLFLWVPQQLILMPKSRLASELSTTLIVQFLCDSELSLIYGHECITTHNKIVLIDSCAVVQTLESLQKNDTTREYYFLKNLINGLTITLQWIPNHCGIPSNECADRLAKGWLLLAPAAILLPITR</sequence>
<dbReference type="InterPro" id="IPR012337">
    <property type="entry name" value="RNaseH-like_sf"/>
</dbReference>
<evidence type="ECO:0000313" key="2">
    <source>
        <dbReference type="Proteomes" id="UP001054945"/>
    </source>
</evidence>
<dbReference type="InterPro" id="IPR036397">
    <property type="entry name" value="RNaseH_sf"/>
</dbReference>
<dbReference type="SUPFAM" id="SSF53098">
    <property type="entry name" value="Ribonuclease H-like"/>
    <property type="match status" value="1"/>
</dbReference>